<evidence type="ECO:0000259" key="7">
    <source>
        <dbReference type="PROSITE" id="PS50103"/>
    </source>
</evidence>
<keyword evidence="4" id="KW-0175">Coiled coil</keyword>
<evidence type="ECO:0000259" key="6">
    <source>
        <dbReference type="PROSITE" id="PS50102"/>
    </source>
</evidence>
<organism evidence="8 9">
    <name type="scientific">Artemisia annua</name>
    <name type="common">Sweet wormwood</name>
    <dbReference type="NCBI Taxonomy" id="35608"/>
    <lineage>
        <taxon>Eukaryota</taxon>
        <taxon>Viridiplantae</taxon>
        <taxon>Streptophyta</taxon>
        <taxon>Embryophyta</taxon>
        <taxon>Tracheophyta</taxon>
        <taxon>Spermatophyta</taxon>
        <taxon>Magnoliopsida</taxon>
        <taxon>eudicotyledons</taxon>
        <taxon>Gunneridae</taxon>
        <taxon>Pentapetalae</taxon>
        <taxon>asterids</taxon>
        <taxon>campanulids</taxon>
        <taxon>Asterales</taxon>
        <taxon>Asteraceae</taxon>
        <taxon>Asteroideae</taxon>
        <taxon>Anthemideae</taxon>
        <taxon>Artemisiinae</taxon>
        <taxon>Artemisia</taxon>
    </lineage>
</organism>
<proteinExistence type="predicted"/>
<dbReference type="AlphaFoldDB" id="A0A2U1Q9Q0"/>
<dbReference type="EMBL" id="PKPP01000291">
    <property type="protein sequence ID" value="PWA94713.1"/>
    <property type="molecule type" value="Genomic_DNA"/>
</dbReference>
<dbReference type="Pfam" id="PF00076">
    <property type="entry name" value="RRM_1"/>
    <property type="match status" value="1"/>
</dbReference>
<feature type="compositionally biased region" description="Polar residues" evidence="5">
    <location>
        <begin position="702"/>
        <end position="711"/>
    </location>
</feature>
<keyword evidence="3" id="KW-0479">Metal-binding</keyword>
<dbReference type="InterPro" id="IPR035979">
    <property type="entry name" value="RBD_domain_sf"/>
</dbReference>
<dbReference type="OrthoDB" id="443401at2759"/>
<feature type="compositionally biased region" description="Low complexity" evidence="5">
    <location>
        <begin position="123"/>
        <end position="141"/>
    </location>
</feature>
<gene>
    <name evidence="8" type="ORF">CTI12_AA057240</name>
</gene>
<keyword evidence="3" id="KW-0863">Zinc-finger</keyword>
<evidence type="ECO:0000313" key="8">
    <source>
        <dbReference type="EMBL" id="PWA94713.1"/>
    </source>
</evidence>
<dbReference type="STRING" id="35608.A0A2U1Q9Q0"/>
<keyword evidence="9" id="KW-1185">Reference proteome</keyword>
<dbReference type="InterPro" id="IPR012677">
    <property type="entry name" value="Nucleotide-bd_a/b_plait_sf"/>
</dbReference>
<feature type="region of interest" description="Disordered" evidence="5">
    <location>
        <begin position="121"/>
        <end position="142"/>
    </location>
</feature>
<feature type="zinc finger region" description="C3H1-type" evidence="3">
    <location>
        <begin position="65"/>
        <end position="93"/>
    </location>
</feature>
<dbReference type="GO" id="GO:0008270">
    <property type="term" value="F:zinc ion binding"/>
    <property type="evidence" value="ECO:0007669"/>
    <property type="project" value="UniProtKB-KW"/>
</dbReference>
<dbReference type="SMART" id="SM00356">
    <property type="entry name" value="ZnF_C3H1"/>
    <property type="match status" value="1"/>
</dbReference>
<dbReference type="CDD" id="cd12257">
    <property type="entry name" value="RRM1_RBM26_like"/>
    <property type="match status" value="1"/>
</dbReference>
<dbReference type="GO" id="GO:0003723">
    <property type="term" value="F:RNA binding"/>
    <property type="evidence" value="ECO:0007669"/>
    <property type="project" value="UniProtKB-UniRule"/>
</dbReference>
<protein>
    <submittedName>
        <fullName evidence="8">Nucleotide-binding, alpha-beta plait</fullName>
    </submittedName>
</protein>
<feature type="coiled-coil region" evidence="4">
    <location>
        <begin position="449"/>
        <end position="487"/>
    </location>
</feature>
<feature type="domain" description="RRM" evidence="6">
    <location>
        <begin position="308"/>
        <end position="380"/>
    </location>
</feature>
<name>A0A2U1Q9Q0_ARTAN</name>
<dbReference type="InterPro" id="IPR000571">
    <property type="entry name" value="Znf_CCCH"/>
</dbReference>
<feature type="compositionally biased region" description="Low complexity" evidence="5">
    <location>
        <begin position="683"/>
        <end position="696"/>
    </location>
</feature>
<dbReference type="GO" id="GO:0005634">
    <property type="term" value="C:nucleus"/>
    <property type="evidence" value="ECO:0007669"/>
    <property type="project" value="TreeGrafter"/>
</dbReference>
<feature type="region of interest" description="Disordered" evidence="5">
    <location>
        <begin position="386"/>
        <end position="405"/>
    </location>
</feature>
<feature type="compositionally biased region" description="Polar residues" evidence="5">
    <location>
        <begin position="259"/>
        <end position="273"/>
    </location>
</feature>
<feature type="region of interest" description="Disordered" evidence="5">
    <location>
        <begin position="677"/>
        <end position="731"/>
    </location>
</feature>
<reference evidence="8 9" key="1">
    <citation type="journal article" date="2018" name="Mol. Plant">
        <title>The genome of Artemisia annua provides insight into the evolution of Asteraceae family and artemisinin biosynthesis.</title>
        <authorList>
            <person name="Shen Q."/>
            <person name="Zhang L."/>
            <person name="Liao Z."/>
            <person name="Wang S."/>
            <person name="Yan T."/>
            <person name="Shi P."/>
            <person name="Liu M."/>
            <person name="Fu X."/>
            <person name="Pan Q."/>
            <person name="Wang Y."/>
            <person name="Lv Z."/>
            <person name="Lu X."/>
            <person name="Zhang F."/>
            <person name="Jiang W."/>
            <person name="Ma Y."/>
            <person name="Chen M."/>
            <person name="Hao X."/>
            <person name="Li L."/>
            <person name="Tang Y."/>
            <person name="Lv G."/>
            <person name="Zhou Y."/>
            <person name="Sun X."/>
            <person name="Brodelius P.E."/>
            <person name="Rose J.K.C."/>
            <person name="Tang K."/>
        </authorList>
    </citation>
    <scope>NUCLEOTIDE SEQUENCE [LARGE SCALE GENOMIC DNA]</scope>
    <source>
        <strain evidence="9">cv. Huhao1</strain>
        <tissue evidence="8">Leaf</tissue>
    </source>
</reference>
<evidence type="ECO:0000256" key="2">
    <source>
        <dbReference type="PROSITE-ProRule" id="PRU00176"/>
    </source>
</evidence>
<dbReference type="Proteomes" id="UP000245207">
    <property type="component" value="Unassembled WGS sequence"/>
</dbReference>
<dbReference type="PANTHER" id="PTHR14398">
    <property type="entry name" value="RNA RECOGNITION RRM/RNP DOMAIN"/>
    <property type="match status" value="1"/>
</dbReference>
<feature type="compositionally biased region" description="Polar residues" evidence="5">
    <location>
        <begin position="386"/>
        <end position="395"/>
    </location>
</feature>
<feature type="region of interest" description="Disordered" evidence="5">
    <location>
        <begin position="259"/>
        <end position="280"/>
    </location>
</feature>
<dbReference type="FunFam" id="3.30.70.330:FF:000719">
    <property type="entry name" value="Predicted protein"/>
    <property type="match status" value="1"/>
</dbReference>
<dbReference type="InterPro" id="IPR045137">
    <property type="entry name" value="RBM26/27"/>
</dbReference>
<feature type="region of interest" description="Disordered" evidence="5">
    <location>
        <begin position="196"/>
        <end position="242"/>
    </location>
</feature>
<evidence type="ECO:0000256" key="1">
    <source>
        <dbReference type="ARBA" id="ARBA00022884"/>
    </source>
</evidence>
<dbReference type="Gene3D" id="3.30.70.330">
    <property type="match status" value="2"/>
</dbReference>
<evidence type="ECO:0000256" key="3">
    <source>
        <dbReference type="PROSITE-ProRule" id="PRU00723"/>
    </source>
</evidence>
<comment type="caution">
    <text evidence="8">The sequence shown here is derived from an EMBL/GenBank/DDBJ whole genome shotgun (WGS) entry which is preliminary data.</text>
</comment>
<dbReference type="InterPro" id="IPR000504">
    <property type="entry name" value="RRM_dom"/>
</dbReference>
<keyword evidence="3" id="KW-0862">Zinc</keyword>
<feature type="compositionally biased region" description="Polar residues" evidence="5">
    <location>
        <begin position="216"/>
        <end position="231"/>
    </location>
</feature>
<dbReference type="SUPFAM" id="SSF54928">
    <property type="entry name" value="RNA-binding domain, RBD"/>
    <property type="match status" value="1"/>
</dbReference>
<dbReference type="PANTHER" id="PTHR14398:SF6">
    <property type="entry name" value="ZINC FINGER, CCCH-TYPE, NUCLEOTIDE-BINDING ALPHA-BETA PLAIT DOMAIN PROTEIN-RELATED"/>
    <property type="match status" value="1"/>
</dbReference>
<dbReference type="PROSITE" id="PS50103">
    <property type="entry name" value="ZF_C3H1"/>
    <property type="match status" value="1"/>
</dbReference>
<feature type="compositionally biased region" description="Basic and acidic residues" evidence="5">
    <location>
        <begin position="717"/>
        <end position="731"/>
    </location>
</feature>
<evidence type="ECO:0000256" key="5">
    <source>
        <dbReference type="SAM" id="MobiDB-lite"/>
    </source>
</evidence>
<dbReference type="PROSITE" id="PS50102">
    <property type="entry name" value="RRM"/>
    <property type="match status" value="1"/>
</dbReference>
<evidence type="ECO:0000313" key="9">
    <source>
        <dbReference type="Proteomes" id="UP000245207"/>
    </source>
</evidence>
<accession>A0A2U1Q9Q0</accession>
<keyword evidence="1 2" id="KW-0694">RNA-binding</keyword>
<evidence type="ECO:0000256" key="4">
    <source>
        <dbReference type="SAM" id="Coils"/>
    </source>
</evidence>
<sequence>MVQPGYVPRSLFAERGLPTVSNSYGPSWSPYGLVPELQNSGLDMQHPLGSQGTFRLAIDPSLNMGLAPQWCRDFEEQGFCLRGDMCPMEHGLNRIVVEDVQSLSQFNLPVSLASESVSIAPVGTGPSPTSTTTENTLLNSGGPHGKNINYGIGDSGLDVSGTSIDSAAASDFYDPDQPLLGNDSLTSTGLRSISQQNIGKNDSLLDPGSSDDSDNEGLSNSVSAVGFSNTISSGSSSSIRKRTEMGENVMLRATPSSFMHNETLDSPVSSINTRDPPYHQKRRNIGSSLKMQRRNGRMLCKPSQKAQLTLFVSGIPQQNNRRESLLSHFKKFGEVIAINIPSNSEHAFVQFSKTEEAKAALLAPDAVMGNRFIKLWWANRDNAQDTETFSGNNMSARPRGSAASSVSHYIPVGNKRKDDPGSILHKGVIAPSPASNHLKPVVNAKVPPRQKKLESLEVLKEEIRKKQEMLEQKRSDFRCNLDKLAKQATVLKNEVAPEQVAKKQRLGVLVKAATQGAGGRDSILPSAQDAVVATSNKLAVPSVLKISRTTHAVALQDLSILKSSPSPLANVGSPVVNDRFKLDNRPTAFKIVPPLPDGLIDVSKLKEHFSPYGDLSKVQLDDVETIEGDADPKTSKVSACIYFTTRHAAEKAFLSSKSWKGHNLKFVWLNLSNTKKDRVTKETSSPTSNGSSVSSTDPGVKTSKNISQEQCISGDGEFEKTGGSEVVKEHT</sequence>
<feature type="domain" description="C3H1-type" evidence="7">
    <location>
        <begin position="65"/>
        <end position="93"/>
    </location>
</feature>
<dbReference type="SMART" id="SM00360">
    <property type="entry name" value="RRM"/>
    <property type="match status" value="1"/>
</dbReference>